<dbReference type="Proteomes" id="UP000273641">
    <property type="component" value="Unassembled WGS sequence"/>
</dbReference>
<reference evidence="1 2" key="1">
    <citation type="submission" date="2018-11" db="EMBL/GenBank/DDBJ databases">
        <title>Draft genome sequences of potential pathogenic Clostridium perfringens from environmental surface water in the North West Province, South Africa.</title>
        <authorList>
            <person name="Fourie J.C.J."/>
            <person name="Sanko T.J."/>
            <person name="Bezuidenhout C."/>
            <person name="Mienie C."/>
            <person name="Adeleke R."/>
        </authorList>
    </citation>
    <scope>NUCLEOTIDE SEQUENCE [LARGE SCALE GENOMIC DNA]</scope>
    <source>
        <strain evidence="1 2">SC4-C13</strain>
    </source>
</reference>
<protein>
    <submittedName>
        <fullName evidence="1">Uncharacterized protein</fullName>
    </submittedName>
</protein>
<evidence type="ECO:0000313" key="2">
    <source>
        <dbReference type="Proteomes" id="UP000273641"/>
    </source>
</evidence>
<gene>
    <name evidence="1" type="ORF">EHZ11_09375</name>
</gene>
<dbReference type="EMBL" id="RQNR01000004">
    <property type="protein sequence ID" value="RQN24202.1"/>
    <property type="molecule type" value="Genomic_DNA"/>
</dbReference>
<sequence>MNRILNYTKIEYICEIPNDSSSKYQELCEWFYKNFKEDKKIVFNNELKYLYSTIDLLEDEMESLNKDKTSPLKFIKLKEIDYKDNTENFKEFIEEIIFEYEFLNKNNLKKDDYNYLNRLFSWYKLKQEFLESAIEFLSNRELDLSELEFEKVDLNEYKKDILSIENY</sequence>
<dbReference type="AlphaFoldDB" id="A0AAE8FT83"/>
<dbReference type="RefSeq" id="WP_124231011.1">
    <property type="nucleotide sequence ID" value="NZ_JASNJJ010000005.1"/>
</dbReference>
<name>A0AAE8FT83_CLOPF</name>
<proteinExistence type="predicted"/>
<accession>A0AAE8FT83</accession>
<evidence type="ECO:0000313" key="1">
    <source>
        <dbReference type="EMBL" id="RQN24202.1"/>
    </source>
</evidence>
<organism evidence="1 2">
    <name type="scientific">Clostridium perfringens</name>
    <dbReference type="NCBI Taxonomy" id="1502"/>
    <lineage>
        <taxon>Bacteria</taxon>
        <taxon>Bacillati</taxon>
        <taxon>Bacillota</taxon>
        <taxon>Clostridia</taxon>
        <taxon>Eubacteriales</taxon>
        <taxon>Clostridiaceae</taxon>
        <taxon>Clostridium</taxon>
    </lineage>
</organism>
<comment type="caution">
    <text evidence="1">The sequence shown here is derived from an EMBL/GenBank/DDBJ whole genome shotgun (WGS) entry which is preliminary data.</text>
</comment>